<name>A0A9P7IYM6_9AGAM</name>
<feature type="region of interest" description="Disordered" evidence="1">
    <location>
        <begin position="319"/>
        <end position="347"/>
    </location>
</feature>
<reference evidence="2" key="1">
    <citation type="journal article" date="2020" name="New Phytol.">
        <title>Comparative genomics reveals dynamic genome evolution in host specialist ectomycorrhizal fungi.</title>
        <authorList>
            <person name="Lofgren L.A."/>
            <person name="Nguyen N.H."/>
            <person name="Vilgalys R."/>
            <person name="Ruytinx J."/>
            <person name="Liao H.L."/>
            <person name="Branco S."/>
            <person name="Kuo A."/>
            <person name="LaButti K."/>
            <person name="Lipzen A."/>
            <person name="Andreopoulos W."/>
            <person name="Pangilinan J."/>
            <person name="Riley R."/>
            <person name="Hundley H."/>
            <person name="Na H."/>
            <person name="Barry K."/>
            <person name="Grigoriev I.V."/>
            <person name="Stajich J.E."/>
            <person name="Kennedy P.G."/>
        </authorList>
    </citation>
    <scope>NUCLEOTIDE SEQUENCE</scope>
    <source>
        <strain evidence="2">S12</strain>
    </source>
</reference>
<dbReference type="Proteomes" id="UP000719766">
    <property type="component" value="Unassembled WGS sequence"/>
</dbReference>
<proteinExistence type="predicted"/>
<dbReference type="AlphaFoldDB" id="A0A9P7IYM6"/>
<dbReference type="RefSeq" id="XP_041162605.1">
    <property type="nucleotide sequence ID" value="XM_041299943.1"/>
</dbReference>
<evidence type="ECO:0000313" key="2">
    <source>
        <dbReference type="EMBL" id="KAG1797495.1"/>
    </source>
</evidence>
<comment type="caution">
    <text evidence="2">The sequence shown here is derived from an EMBL/GenBank/DDBJ whole genome shotgun (WGS) entry which is preliminary data.</text>
</comment>
<sequence>MAPRKWTTSKQEVWLEPWYQKFAEKQSDKSRNHQNFFADLYEKWFEVFPEPRPNNITELGPLTLGEYDSAIHTRKAKLHMQFKNNFSGTKAGRQAKANANDVFDAVVRKITECEKPTRMLQEHEAYSKLYYADRVQKSIQETLKVAQATQSLTNGQRVALLKKETATLYAGESEEIKAKVREYIHAQKEERGKEKAEPWSDEDQQQNLTKLATIVNQFLKGLADATGLSFSLLSWRDSKLESRNDTQLDSFHVGMTKLGNNFSQAYPKFESEIVGPFRDYLYRVYQRWGEQAAPDHHGETAVCDENQSSYPVMDELSKQDKSLSGTLGSPDISEFPSSSNAPTLSSPVSTLPFSSENIISGDNQPNWQLADDGFDDFLETLAQNLPMSTVDYLMSHVPPSAETPSVPVPALIHFLVDSHIPPHTFLEMRSPTATGQTALPPSSMAEDHTEDSSPPSTSSHTSASANVVNEAQANEVQTAEVQTVKGDDNGGLRRTRRAHIPSTRNSIANSIGNNCKENALLNLASKRSHNTDSSARAGQASEVDGWAEVVGYYADGCIKVDVYEIDG</sequence>
<feature type="compositionally biased region" description="Polar residues" evidence="1">
    <location>
        <begin position="335"/>
        <end position="347"/>
    </location>
</feature>
<feature type="compositionally biased region" description="Polar residues" evidence="1">
    <location>
        <begin position="466"/>
        <end position="481"/>
    </location>
</feature>
<accession>A0A9P7IYM6</accession>
<organism evidence="2 3">
    <name type="scientific">Suillus plorans</name>
    <dbReference type="NCBI Taxonomy" id="116603"/>
    <lineage>
        <taxon>Eukaryota</taxon>
        <taxon>Fungi</taxon>
        <taxon>Dikarya</taxon>
        <taxon>Basidiomycota</taxon>
        <taxon>Agaricomycotina</taxon>
        <taxon>Agaricomycetes</taxon>
        <taxon>Agaricomycetidae</taxon>
        <taxon>Boletales</taxon>
        <taxon>Suillineae</taxon>
        <taxon>Suillaceae</taxon>
        <taxon>Suillus</taxon>
    </lineage>
</organism>
<protein>
    <submittedName>
        <fullName evidence="2">Uncharacterized protein</fullName>
    </submittedName>
</protein>
<feature type="compositionally biased region" description="Polar residues" evidence="1">
    <location>
        <begin position="502"/>
        <end position="511"/>
    </location>
</feature>
<keyword evidence="3" id="KW-1185">Reference proteome</keyword>
<dbReference type="EMBL" id="JABBWE010000016">
    <property type="protein sequence ID" value="KAG1797495.1"/>
    <property type="molecule type" value="Genomic_DNA"/>
</dbReference>
<dbReference type="OrthoDB" id="2674606at2759"/>
<evidence type="ECO:0000313" key="3">
    <source>
        <dbReference type="Proteomes" id="UP000719766"/>
    </source>
</evidence>
<gene>
    <name evidence="2" type="ORF">HD556DRAFT_1306619</name>
</gene>
<feature type="compositionally biased region" description="Low complexity" evidence="1">
    <location>
        <begin position="452"/>
        <end position="465"/>
    </location>
</feature>
<dbReference type="GeneID" id="64593707"/>
<feature type="region of interest" description="Disordered" evidence="1">
    <location>
        <begin position="433"/>
        <end position="511"/>
    </location>
</feature>
<evidence type="ECO:0000256" key="1">
    <source>
        <dbReference type="SAM" id="MobiDB-lite"/>
    </source>
</evidence>